<evidence type="ECO:0000313" key="2">
    <source>
        <dbReference type="EMBL" id="PCS00207.1"/>
    </source>
</evidence>
<organism evidence="2 3">
    <name type="scientific">Lactococcus fujiensis JCM 16395</name>
    <dbReference type="NCBI Taxonomy" id="1291764"/>
    <lineage>
        <taxon>Bacteria</taxon>
        <taxon>Bacillati</taxon>
        <taxon>Bacillota</taxon>
        <taxon>Bacilli</taxon>
        <taxon>Lactobacillales</taxon>
        <taxon>Streptococcaceae</taxon>
        <taxon>Lactococcus</taxon>
    </lineage>
</organism>
<keyword evidence="1" id="KW-1133">Transmembrane helix</keyword>
<proteinExistence type="predicted"/>
<dbReference type="STRING" id="1291764.GCA_001311235_02360"/>
<protein>
    <recommendedName>
        <fullName evidence="4">Glycosyltransferase RgtA/B/C/D-like domain-containing protein</fullName>
    </recommendedName>
</protein>
<feature type="transmembrane region" description="Helical" evidence="1">
    <location>
        <begin position="406"/>
        <end position="425"/>
    </location>
</feature>
<name>A0A2A5RLQ2_9LACT</name>
<feature type="transmembrane region" description="Helical" evidence="1">
    <location>
        <begin position="125"/>
        <end position="145"/>
    </location>
</feature>
<feature type="transmembrane region" description="Helical" evidence="1">
    <location>
        <begin position="431"/>
        <end position="451"/>
    </location>
</feature>
<gene>
    <name evidence="2" type="ORF">RT41_GL001518</name>
</gene>
<accession>A0A2A5RLQ2</accession>
<feature type="transmembrane region" description="Helical" evidence="1">
    <location>
        <begin position="151"/>
        <end position="170"/>
    </location>
</feature>
<comment type="caution">
    <text evidence="2">The sequence shown here is derived from an EMBL/GenBank/DDBJ whole genome shotgun (WGS) entry which is preliminary data.</text>
</comment>
<dbReference type="AlphaFoldDB" id="A0A2A5RLQ2"/>
<feature type="transmembrane region" description="Helical" evidence="1">
    <location>
        <begin position="635"/>
        <end position="656"/>
    </location>
</feature>
<evidence type="ECO:0008006" key="4">
    <source>
        <dbReference type="Google" id="ProtNLM"/>
    </source>
</evidence>
<reference evidence="2 3" key="1">
    <citation type="submission" date="2014-12" db="EMBL/GenBank/DDBJ databases">
        <title>Draft genome sequences of 10 type strains of Lactococcus.</title>
        <authorList>
            <person name="Sun Z."/>
            <person name="Zhong Z."/>
            <person name="Liu W."/>
            <person name="Zhang W."/>
            <person name="Zhang H."/>
        </authorList>
    </citation>
    <scope>NUCLEOTIDE SEQUENCE [LARGE SCALE GENOMIC DNA]</scope>
    <source>
        <strain evidence="2 3">JCM 16395</strain>
    </source>
</reference>
<feature type="transmembrane region" description="Helical" evidence="1">
    <location>
        <begin position="373"/>
        <end position="394"/>
    </location>
</feature>
<evidence type="ECO:0000256" key="1">
    <source>
        <dbReference type="SAM" id="Phobius"/>
    </source>
</evidence>
<keyword evidence="3" id="KW-1185">Reference proteome</keyword>
<keyword evidence="1" id="KW-0472">Membrane</keyword>
<feature type="transmembrane region" description="Helical" evidence="1">
    <location>
        <begin position="244"/>
        <end position="263"/>
    </location>
</feature>
<feature type="transmembrane region" description="Helical" evidence="1">
    <location>
        <begin position="15"/>
        <end position="35"/>
    </location>
</feature>
<evidence type="ECO:0000313" key="3">
    <source>
        <dbReference type="Proteomes" id="UP000218181"/>
    </source>
</evidence>
<keyword evidence="1" id="KW-0812">Transmembrane</keyword>
<dbReference type="Proteomes" id="UP000218181">
    <property type="component" value="Unassembled WGS sequence"/>
</dbReference>
<feature type="transmembrane region" description="Helical" evidence="1">
    <location>
        <begin position="47"/>
        <end position="67"/>
    </location>
</feature>
<feature type="transmembrane region" description="Helical" evidence="1">
    <location>
        <begin position="463"/>
        <end position="482"/>
    </location>
</feature>
<dbReference type="EMBL" id="JXJU01000005">
    <property type="protein sequence ID" value="PCS00207.1"/>
    <property type="molecule type" value="Genomic_DNA"/>
</dbReference>
<feature type="transmembrane region" description="Helical" evidence="1">
    <location>
        <begin position="215"/>
        <end position="232"/>
    </location>
</feature>
<sequence>MLFVSQTETGFVEPISVLLLMMVLYMGFRPIFYWLSALTKQKLKWIIGLALILTVAIAILVVTQIRIQLFGDIWHIQIMAAKIAAGNFKWDEWILQYPQLVPLTYLYSIFVRLGNGIGFGFYPFFYAYNIILMIGTIGLVIHILWRRSPAVGAFSAIVALVTPLFYSFMIQVGYTDGASIFVLVLLVDLFDQIRLKWQQILLVSLAFSYAYLMRPNVIIFLVALLIIGGFSWKKNPPQFKKTSQMFVACLIGIFLAIGTGKVIDQVNHYNPQNKDAYPTVHWIYMGLNQATLGEYNSTDRYYTLDHKGYSTANAADLAGIEKRLSEYNPVSLLAHWYQKYLILWKSGSFQMLTDYQGSYITAPGWLLQNNGTFILLIQTYSKALMGLFLLAMLLDFWRKKQLKINSILLSLLTIFGISLFHTLLWEVKTRYQFMTFGLIFLVGILSLTNQIEVPSRIWQRPKVKAIVLISLPMLILLSSLLMGQYVNKKVPIQITGNNNLNNYKQSSSQIRIPAHESIEQGVTLNADAATLILKTGADAPLDLKILSNKPDDQDVVINREILPQQTQLTIHNLSASGLPAGQYIIQIENKNSFAVTMTGQNKVYVSLYPSLITMPQKQQSSFVFYFYGKKVNGSYNLNFIVSYIIIVIIMWLFLIFNTVKTRKGNHFENNNRTQG</sequence>